<dbReference type="AlphaFoldDB" id="A0A6J4K9X9"/>
<evidence type="ECO:0000313" key="2">
    <source>
        <dbReference type="EMBL" id="CAA9299655.1"/>
    </source>
</evidence>
<name>A0A6J4K9X9_9CHLR</name>
<proteinExistence type="predicted"/>
<dbReference type="GO" id="GO:0004519">
    <property type="term" value="F:endonuclease activity"/>
    <property type="evidence" value="ECO:0007669"/>
    <property type="project" value="InterPro"/>
</dbReference>
<dbReference type="InterPro" id="IPR011335">
    <property type="entry name" value="Restrct_endonuc-II-like"/>
</dbReference>
<accession>A0A6J4K9X9</accession>
<dbReference type="Pfam" id="PF04471">
    <property type="entry name" value="Mrr_cat"/>
    <property type="match status" value="1"/>
</dbReference>
<dbReference type="EMBL" id="CADCTR010001518">
    <property type="protein sequence ID" value="CAA9299655.1"/>
    <property type="molecule type" value="Genomic_DNA"/>
</dbReference>
<dbReference type="InterPro" id="IPR007560">
    <property type="entry name" value="Restrct_endonuc_IV_Mrr"/>
</dbReference>
<dbReference type="GO" id="GO:0003677">
    <property type="term" value="F:DNA binding"/>
    <property type="evidence" value="ECO:0007669"/>
    <property type="project" value="InterPro"/>
</dbReference>
<feature type="domain" description="Restriction endonuclease type IV Mrr" evidence="1">
    <location>
        <begin position="57"/>
        <end position="114"/>
    </location>
</feature>
<evidence type="ECO:0000259" key="1">
    <source>
        <dbReference type="Pfam" id="PF04471"/>
    </source>
</evidence>
<gene>
    <name evidence="2" type="ORF">AVDCRST_MAG93-4503</name>
</gene>
<dbReference type="SUPFAM" id="SSF52980">
    <property type="entry name" value="Restriction endonuclease-like"/>
    <property type="match status" value="1"/>
</dbReference>
<protein>
    <recommendedName>
        <fullName evidence="1">Restriction endonuclease type IV Mrr domain-containing protein</fullName>
    </recommendedName>
</protein>
<sequence>MRAADYEDALLQHLHHQFSNHLFSVAGTEDGRQHKIYGRYSRVLRQIDAAVYCRGKSSPILMADAKRYRKPIDVKDVECFIGMVNDVGADIGLLVAPRPFTPAAQRRAQAADMVLKIMTIDEATNYRWLPLARQLYPWDWAYHNDLALALRRILEKVDIGLVIEALGDVPFEEWEAYVRYALSYHREEAVSLLETVAQAHYYSGWRFNAIRLLQEAELLRSEFREQLEQHEEDPETLLLLRGEL</sequence>
<dbReference type="GO" id="GO:0009307">
    <property type="term" value="P:DNA restriction-modification system"/>
    <property type="evidence" value="ECO:0007669"/>
    <property type="project" value="InterPro"/>
</dbReference>
<reference evidence="2" key="1">
    <citation type="submission" date="2020-02" db="EMBL/GenBank/DDBJ databases">
        <authorList>
            <person name="Meier V. D."/>
        </authorList>
    </citation>
    <scope>NUCLEOTIDE SEQUENCE</scope>
    <source>
        <strain evidence="2">AVDCRST_MAG93</strain>
    </source>
</reference>
<organism evidence="2">
    <name type="scientific">uncultured Chloroflexia bacterium</name>
    <dbReference type="NCBI Taxonomy" id="1672391"/>
    <lineage>
        <taxon>Bacteria</taxon>
        <taxon>Bacillati</taxon>
        <taxon>Chloroflexota</taxon>
        <taxon>Chloroflexia</taxon>
        <taxon>environmental samples</taxon>
    </lineage>
</organism>